<dbReference type="InterPro" id="IPR010926">
    <property type="entry name" value="Myosin_TH1"/>
</dbReference>
<organism evidence="2 3">
    <name type="scientific">Cirrhinus mrigala</name>
    <name type="common">Mrigala</name>
    <dbReference type="NCBI Taxonomy" id="683832"/>
    <lineage>
        <taxon>Eukaryota</taxon>
        <taxon>Metazoa</taxon>
        <taxon>Chordata</taxon>
        <taxon>Craniata</taxon>
        <taxon>Vertebrata</taxon>
        <taxon>Euteleostomi</taxon>
        <taxon>Actinopterygii</taxon>
        <taxon>Neopterygii</taxon>
        <taxon>Teleostei</taxon>
        <taxon>Ostariophysi</taxon>
        <taxon>Cypriniformes</taxon>
        <taxon>Cyprinidae</taxon>
        <taxon>Labeoninae</taxon>
        <taxon>Labeonini</taxon>
        <taxon>Cirrhinus</taxon>
    </lineage>
</organism>
<reference evidence="2 3" key="1">
    <citation type="submission" date="2024-05" db="EMBL/GenBank/DDBJ databases">
        <title>Genome sequencing and assembly of Indian major carp, Cirrhinus mrigala (Hamilton, 1822).</title>
        <authorList>
            <person name="Mohindra V."/>
            <person name="Chowdhury L.M."/>
            <person name="Lal K."/>
            <person name="Jena J.K."/>
        </authorList>
    </citation>
    <scope>NUCLEOTIDE SEQUENCE [LARGE SCALE GENOMIC DNA]</scope>
    <source>
        <strain evidence="2">CM1030</strain>
        <tissue evidence="2">Blood</tissue>
    </source>
</reference>
<feature type="non-terminal residue" evidence="2">
    <location>
        <position position="56"/>
    </location>
</feature>
<evidence type="ECO:0000313" key="3">
    <source>
        <dbReference type="Proteomes" id="UP001529510"/>
    </source>
</evidence>
<dbReference type="Proteomes" id="UP001529510">
    <property type="component" value="Unassembled WGS sequence"/>
</dbReference>
<evidence type="ECO:0000313" key="2">
    <source>
        <dbReference type="EMBL" id="KAL0188296.1"/>
    </source>
</evidence>
<evidence type="ECO:0000259" key="1">
    <source>
        <dbReference type="Pfam" id="PF06017"/>
    </source>
</evidence>
<protein>
    <recommendedName>
        <fullName evidence="1">TH1 domain-containing protein</fullName>
    </recommendedName>
</protein>
<comment type="caution">
    <text evidence="2">The sequence shown here is derived from an EMBL/GenBank/DDBJ whole genome shotgun (WGS) entry which is preliminary data.</text>
</comment>
<dbReference type="Pfam" id="PF06017">
    <property type="entry name" value="Myosin_TH1"/>
    <property type="match status" value="1"/>
</dbReference>
<feature type="non-terminal residue" evidence="2">
    <location>
        <position position="1"/>
    </location>
</feature>
<accession>A0ABD0QSS2</accession>
<keyword evidence="3" id="KW-1185">Reference proteome</keyword>
<name>A0ABD0QSS2_CIRMR</name>
<dbReference type="EMBL" id="JAMKFB020000007">
    <property type="protein sequence ID" value="KAL0188296.1"/>
    <property type="molecule type" value="Genomic_DNA"/>
</dbReference>
<dbReference type="AlphaFoldDB" id="A0ABD0QSS2"/>
<feature type="domain" description="TH1" evidence="1">
    <location>
        <begin position="10"/>
        <end position="56"/>
    </location>
</feature>
<proteinExistence type="predicted"/>
<sequence length="56" mass="6897">SDLLLNRKERRRHSLNRNFVGDYIGMDDRPELRQFVGKREKIDFADKVNKFDRRFK</sequence>
<gene>
    <name evidence="2" type="ORF">M9458_015395</name>
</gene>